<dbReference type="EMBL" id="JASCZI010121505">
    <property type="protein sequence ID" value="MED6162018.1"/>
    <property type="molecule type" value="Genomic_DNA"/>
</dbReference>
<protein>
    <recommendedName>
        <fullName evidence="4">GAG-pre-integrase domain-containing protein</fullName>
    </recommendedName>
</protein>
<sequence length="323" mass="34982">MASRFRSFTSCTAEQSNILQHSDSNQGPEQLYVGNGKGGTKEILLKGKDEGGIYSFDNLVVSRSVKNLAPIASSYGSASSSSTPSFSKNVSFSISNMHRHNSVVNNDLNKSNDALSTSVTSLTSNTDLPHSHSAFIYSTDANINLPSSNSNASLQNNIPMTKLQNSFELWHKRLGHSNIKSPNHAGEKSSVAIQTHQGVIPIPWKPIPPSPRDNTRPPSPTPTPEQQVPQSIPNADTPLAVTTTSAPTTQPIPIYGIEVIFPIQPPTTNTSLPQPQNTHHMLTRSKTGNINPATLQFISANHLELKFTLPKTVSQASKIPHWK</sequence>
<reference evidence="2 3" key="1">
    <citation type="journal article" date="2023" name="Plants (Basel)">
        <title>Bridging the Gap: Combining Genomics and Transcriptomics Approaches to Understand Stylosanthes scabra, an Orphan Legume from the Brazilian Caatinga.</title>
        <authorList>
            <person name="Ferreira-Neto J.R.C."/>
            <person name="da Silva M.D."/>
            <person name="Binneck E."/>
            <person name="de Melo N.F."/>
            <person name="da Silva R.H."/>
            <person name="de Melo A.L.T.M."/>
            <person name="Pandolfi V."/>
            <person name="Bustamante F.O."/>
            <person name="Brasileiro-Vidal A.C."/>
            <person name="Benko-Iseppon A.M."/>
        </authorList>
    </citation>
    <scope>NUCLEOTIDE SEQUENCE [LARGE SCALE GENOMIC DNA]</scope>
    <source>
        <tissue evidence="2">Leaves</tissue>
    </source>
</reference>
<feature type="compositionally biased region" description="Pro residues" evidence="1">
    <location>
        <begin position="203"/>
        <end position="223"/>
    </location>
</feature>
<evidence type="ECO:0000256" key="1">
    <source>
        <dbReference type="SAM" id="MobiDB-lite"/>
    </source>
</evidence>
<comment type="caution">
    <text evidence="2">The sequence shown here is derived from an EMBL/GenBank/DDBJ whole genome shotgun (WGS) entry which is preliminary data.</text>
</comment>
<evidence type="ECO:0000313" key="3">
    <source>
        <dbReference type="Proteomes" id="UP001341840"/>
    </source>
</evidence>
<feature type="region of interest" description="Disordered" evidence="1">
    <location>
        <begin position="199"/>
        <end position="248"/>
    </location>
</feature>
<dbReference type="Proteomes" id="UP001341840">
    <property type="component" value="Unassembled WGS sequence"/>
</dbReference>
<evidence type="ECO:0000313" key="2">
    <source>
        <dbReference type="EMBL" id="MED6162018.1"/>
    </source>
</evidence>
<accession>A0ABU6UQZ0</accession>
<gene>
    <name evidence="2" type="ORF">PIB30_066383</name>
</gene>
<name>A0ABU6UQZ0_9FABA</name>
<organism evidence="2 3">
    <name type="scientific">Stylosanthes scabra</name>
    <dbReference type="NCBI Taxonomy" id="79078"/>
    <lineage>
        <taxon>Eukaryota</taxon>
        <taxon>Viridiplantae</taxon>
        <taxon>Streptophyta</taxon>
        <taxon>Embryophyta</taxon>
        <taxon>Tracheophyta</taxon>
        <taxon>Spermatophyta</taxon>
        <taxon>Magnoliopsida</taxon>
        <taxon>eudicotyledons</taxon>
        <taxon>Gunneridae</taxon>
        <taxon>Pentapetalae</taxon>
        <taxon>rosids</taxon>
        <taxon>fabids</taxon>
        <taxon>Fabales</taxon>
        <taxon>Fabaceae</taxon>
        <taxon>Papilionoideae</taxon>
        <taxon>50 kb inversion clade</taxon>
        <taxon>dalbergioids sensu lato</taxon>
        <taxon>Dalbergieae</taxon>
        <taxon>Pterocarpus clade</taxon>
        <taxon>Stylosanthes</taxon>
    </lineage>
</organism>
<keyword evidence="3" id="KW-1185">Reference proteome</keyword>
<evidence type="ECO:0008006" key="4">
    <source>
        <dbReference type="Google" id="ProtNLM"/>
    </source>
</evidence>
<proteinExistence type="predicted"/>
<feature type="compositionally biased region" description="Polar residues" evidence="1">
    <location>
        <begin position="224"/>
        <end position="248"/>
    </location>
</feature>